<protein>
    <submittedName>
        <fullName evidence="3">Putative transmembrane protein</fullName>
    </submittedName>
</protein>
<feature type="compositionally biased region" description="Basic and acidic residues" evidence="1">
    <location>
        <begin position="119"/>
        <end position="133"/>
    </location>
</feature>
<keyword evidence="2" id="KW-0472">Membrane</keyword>
<reference evidence="3 4" key="1">
    <citation type="submission" date="2014-02" db="EMBL/GenBank/DDBJ databases">
        <authorList>
            <person name="Sibley D."/>
            <person name="Venepally P."/>
            <person name="Karamycheva S."/>
            <person name="Hadjithomas M."/>
            <person name="Khan A."/>
            <person name="Brunk B."/>
            <person name="Roos D."/>
            <person name="Caler E."/>
            <person name="Lorenzi H."/>
        </authorList>
    </citation>
    <scope>NUCLEOTIDE SEQUENCE [LARGE SCALE GENOMIC DNA]</scope>
    <source>
        <strain evidence="3 4">GAB2-2007-GAL-DOM2</strain>
    </source>
</reference>
<keyword evidence="2 3" id="KW-0812">Transmembrane</keyword>
<gene>
    <name evidence="3" type="ORF">TGDOM2_248260</name>
</gene>
<dbReference type="VEuPathDB" id="ToxoDB:TGDOM2_248260"/>
<dbReference type="OrthoDB" id="331387at2759"/>
<evidence type="ECO:0000256" key="1">
    <source>
        <dbReference type="SAM" id="MobiDB-lite"/>
    </source>
</evidence>
<dbReference type="AlphaFoldDB" id="A0A086KQ84"/>
<feature type="transmembrane region" description="Helical" evidence="2">
    <location>
        <begin position="148"/>
        <end position="169"/>
    </location>
</feature>
<organism evidence="3 4">
    <name type="scientific">Toxoplasma gondii GAB2-2007-GAL-DOM2</name>
    <dbReference type="NCBI Taxonomy" id="1130820"/>
    <lineage>
        <taxon>Eukaryota</taxon>
        <taxon>Sar</taxon>
        <taxon>Alveolata</taxon>
        <taxon>Apicomplexa</taxon>
        <taxon>Conoidasida</taxon>
        <taxon>Coccidia</taxon>
        <taxon>Eucoccidiorida</taxon>
        <taxon>Eimeriorina</taxon>
        <taxon>Sarcocystidae</taxon>
        <taxon>Toxoplasma</taxon>
    </lineage>
</organism>
<evidence type="ECO:0000313" key="4">
    <source>
        <dbReference type="Proteomes" id="UP000028837"/>
    </source>
</evidence>
<comment type="caution">
    <text evidence="3">The sequence shown here is derived from an EMBL/GenBank/DDBJ whole genome shotgun (WGS) entry which is preliminary data.</text>
</comment>
<dbReference type="EMBL" id="AHZU02000263">
    <property type="protein sequence ID" value="KFG46552.1"/>
    <property type="molecule type" value="Genomic_DNA"/>
</dbReference>
<proteinExistence type="predicted"/>
<keyword evidence="2" id="KW-1133">Transmembrane helix</keyword>
<sequence>MPPVSFNLVRGALCLRQAPSLSHSFLRPLSLAPHTLSTSATQLRVSRSVFPVSPSSSPAALPSSFSTFVSSRSLSAFLPLSPAPSVLAVTESSVLPRCFSRSFAVRQRKHRESSSGSLAKRDPSSPTTPEHHGSHQQAFPAGSEGLSLGWQLFVAFASSIFFYFGFVMVMRLLGGQRVAAIHVDQYGRPVDPSTGSPY</sequence>
<name>A0A086KQ84_TOXGO</name>
<accession>A0A086KQ84</accession>
<evidence type="ECO:0000256" key="2">
    <source>
        <dbReference type="SAM" id="Phobius"/>
    </source>
</evidence>
<dbReference type="Proteomes" id="UP000028837">
    <property type="component" value="Unassembled WGS sequence"/>
</dbReference>
<evidence type="ECO:0000313" key="3">
    <source>
        <dbReference type="EMBL" id="KFG46552.1"/>
    </source>
</evidence>
<feature type="region of interest" description="Disordered" evidence="1">
    <location>
        <begin position="109"/>
        <end position="140"/>
    </location>
</feature>